<feature type="compositionally biased region" description="Polar residues" evidence="2">
    <location>
        <begin position="1084"/>
        <end position="1093"/>
    </location>
</feature>
<dbReference type="PANTHER" id="PTHR46767:SF2">
    <property type="entry name" value="LIM DOMAIN 7B"/>
    <property type="match status" value="1"/>
</dbReference>
<evidence type="ECO:0000256" key="2">
    <source>
        <dbReference type="SAM" id="MobiDB-lite"/>
    </source>
</evidence>
<name>H3CVM0_TETNG</name>
<evidence type="ECO:0000313" key="5">
    <source>
        <dbReference type="Proteomes" id="UP000007303"/>
    </source>
</evidence>
<feature type="coiled-coil region" evidence="1">
    <location>
        <begin position="1138"/>
        <end position="1177"/>
    </location>
</feature>
<protein>
    <recommendedName>
        <fullName evidence="3">PDZ domain-containing protein</fullName>
    </recommendedName>
</protein>
<dbReference type="OMA" id="FKMETTQ"/>
<feature type="compositionally biased region" description="Polar residues" evidence="2">
    <location>
        <begin position="773"/>
        <end position="790"/>
    </location>
</feature>
<feature type="compositionally biased region" description="Polar residues" evidence="2">
    <location>
        <begin position="828"/>
        <end position="841"/>
    </location>
</feature>
<dbReference type="AlphaFoldDB" id="H3CVM0"/>
<dbReference type="GO" id="GO:0030155">
    <property type="term" value="P:regulation of cell adhesion"/>
    <property type="evidence" value="ECO:0007669"/>
    <property type="project" value="InterPro"/>
</dbReference>
<dbReference type="SUPFAM" id="SSF50156">
    <property type="entry name" value="PDZ domain-like"/>
    <property type="match status" value="1"/>
</dbReference>
<dbReference type="InterPro" id="IPR036872">
    <property type="entry name" value="CH_dom_sf"/>
</dbReference>
<dbReference type="GeneTree" id="ENSGT00950000183159"/>
<dbReference type="SMART" id="SM00228">
    <property type="entry name" value="PDZ"/>
    <property type="match status" value="1"/>
</dbReference>
<evidence type="ECO:0000313" key="4">
    <source>
        <dbReference type="Ensembl" id="ENSTNIP00000012304.1"/>
    </source>
</evidence>
<dbReference type="GO" id="GO:0023051">
    <property type="term" value="P:regulation of signaling"/>
    <property type="evidence" value="ECO:0007669"/>
    <property type="project" value="InterPro"/>
</dbReference>
<dbReference type="InterPro" id="IPR036034">
    <property type="entry name" value="PDZ_sf"/>
</dbReference>
<feature type="region of interest" description="Disordered" evidence="2">
    <location>
        <begin position="773"/>
        <end position="795"/>
    </location>
</feature>
<proteinExistence type="predicted"/>
<dbReference type="Pfam" id="PF15949">
    <property type="entry name" value="DUF4757"/>
    <property type="match status" value="1"/>
</dbReference>
<dbReference type="Proteomes" id="UP000007303">
    <property type="component" value="Unassembled WGS sequence"/>
</dbReference>
<feature type="region of interest" description="Disordered" evidence="2">
    <location>
        <begin position="642"/>
        <end position="663"/>
    </location>
</feature>
<dbReference type="SUPFAM" id="SSF47576">
    <property type="entry name" value="Calponin-homology domain, CH-domain"/>
    <property type="match status" value="1"/>
</dbReference>
<accession>H3CVM0</accession>
<dbReference type="PROSITE" id="PS50106">
    <property type="entry name" value="PDZ"/>
    <property type="match status" value="1"/>
</dbReference>
<dbReference type="Gene3D" id="2.30.42.10">
    <property type="match status" value="1"/>
</dbReference>
<dbReference type="Ensembl" id="ENSTNIT00000012495.1">
    <property type="protein sequence ID" value="ENSTNIP00000012304.1"/>
    <property type="gene ID" value="ENSTNIG00000009433.1"/>
</dbReference>
<dbReference type="Pfam" id="PF00595">
    <property type="entry name" value="PDZ"/>
    <property type="match status" value="1"/>
</dbReference>
<dbReference type="InterPro" id="IPR001478">
    <property type="entry name" value="PDZ"/>
</dbReference>
<sequence length="1181" mass="130965">DNVSVFLKACGKLGLNVSQLFDPGDLQDLSNRVTLRHNESKRRLKNVLITIYWLGRKAHLDAYYSGPQLNFKAFEGLLGLALSRALDEGANLKDGWCPEREEDTQPRRSCRSQTSVDSIESLEPRNLTSCASEIVGCGSDAEAEQVFKMETTQDSPRWSRGRIPPLPPQRKQNSPAPAPLPGTATIQNELLVNTLGCDNLCYSNEERPSYAPQTPLAIISSSDLSVIEETFFQALSEEDSDDDFAEADPVQDDLYFRRLQQTRRQTSSCPRFDRFLPQYWTPEEEARVHTIYLGSRRRPWYHKMQQLSQRALRSTMEECSTDFFSWFLASRTVPPGSAEVQNLSADLKRGSYAEASAGFALVCSACMLKKFEKLSDAHHNFWEIKPRILTTLNLVPPITLLKANLLTATQLSRLTFCRPQPRYYLVQVLAAVIPTAAAAAICSVTLLDFARCSPAHTWLRSLLLGCRMCHIAAVIRMQCNGAVMSSVQSVVFGSVDLFQLSASLSVLTRSKSLSDIPMVYPVCKVPNGRMVNDVRGENGVASDWNHGKPQCTTVAEDAEAQWQDDLTKWKNRRRSTKSDDCRKSQDREHVIHQMTNSAETNFEKNEAGVPLERCSYDILLFKPRTRAPLTRSYVTEVILSPASSVRPHSSSDAHRSTAGAMPASDGTILVEDTPFASLASEGAGVTTPSLEFPFSSQTQVKGQSSPAPMQPSSKPADSEKGPTSQISSLVTTLQPNGATAAFDKDPTELCAGPKVPPFFPDEVHQASVYTTDNRHNLSTSGTSMEHSNGQQAGGSRKYFAQMGSWAHSASLPRGYRRSESSCRLSSAITARPYSSRQSKASSLPRLQHVDDNQGLLSKQKNDTRVDQSGGEQLGAATDATPFQTQSPLQVGLILQDNPGESPTLPSAPCSDHTKAASARKSFITFMVLVSVRKHRTPNLRVLHFLCAFQVGHSVMRVSLTLKPDSRSDFGVQTHWDSTGARVQFIQPGSPAELCQLRVDDEIVALNGVSVAHMSSSQWMEKLTSSLRAGSLTMDVRRYGNKVSPNLFEMICDIFNPEFPSTQTDCPTRPASHGNPAENPIGTASELSGQTNGASGRLELRNNHKRRAEFFQTGGSESAISDLQVPSLSPSTSSWMWNYEEERKRQQKWQEEQERLLQDKYRRDQRRLEAEWQRAQQDAMEE</sequence>
<reference evidence="5" key="1">
    <citation type="journal article" date="2004" name="Nature">
        <title>Genome duplication in the teleost fish Tetraodon nigroviridis reveals the early vertebrate proto-karyotype.</title>
        <authorList>
            <person name="Jaillon O."/>
            <person name="Aury J.-M."/>
            <person name="Brunet F."/>
            <person name="Petit J.-L."/>
            <person name="Stange-Thomann N."/>
            <person name="Mauceli E."/>
            <person name="Bouneau L."/>
            <person name="Fischer C."/>
            <person name="Ozouf-Costaz C."/>
            <person name="Bernot A."/>
            <person name="Nicaud S."/>
            <person name="Jaffe D."/>
            <person name="Fisher S."/>
            <person name="Lutfalla G."/>
            <person name="Dossat C."/>
            <person name="Segurens B."/>
            <person name="Dasilva C."/>
            <person name="Salanoubat M."/>
            <person name="Levy M."/>
            <person name="Boudet N."/>
            <person name="Castellano S."/>
            <person name="Anthouard V."/>
            <person name="Jubin C."/>
            <person name="Castelli V."/>
            <person name="Katinka M."/>
            <person name="Vacherie B."/>
            <person name="Biemont C."/>
            <person name="Skalli Z."/>
            <person name="Cattolico L."/>
            <person name="Poulain J."/>
            <person name="De Berardinis V."/>
            <person name="Cruaud C."/>
            <person name="Duprat S."/>
            <person name="Brottier P."/>
            <person name="Coutanceau J.-P."/>
            <person name="Gouzy J."/>
            <person name="Parra G."/>
            <person name="Lardier G."/>
            <person name="Chapple C."/>
            <person name="McKernan K.J."/>
            <person name="McEwan P."/>
            <person name="Bosak S."/>
            <person name="Kellis M."/>
            <person name="Volff J.-N."/>
            <person name="Guigo R."/>
            <person name="Zody M.C."/>
            <person name="Mesirov J."/>
            <person name="Lindblad-Toh K."/>
            <person name="Birren B."/>
            <person name="Nusbaum C."/>
            <person name="Kahn D."/>
            <person name="Robinson-Rechavi M."/>
            <person name="Laudet V."/>
            <person name="Schachter V."/>
            <person name="Quetier F."/>
            <person name="Saurin W."/>
            <person name="Scarpelli C."/>
            <person name="Wincker P."/>
            <person name="Lander E.S."/>
            <person name="Weissenbach J."/>
            <person name="Roest Crollius H."/>
        </authorList>
    </citation>
    <scope>NUCLEOTIDE SEQUENCE [LARGE SCALE GENOMIC DNA]</scope>
</reference>
<dbReference type="InterPro" id="IPR031865">
    <property type="entry name" value="DUF4757"/>
</dbReference>
<evidence type="ECO:0000256" key="1">
    <source>
        <dbReference type="SAM" id="Coils"/>
    </source>
</evidence>
<dbReference type="PANTHER" id="PTHR46767">
    <property type="entry name" value="LIM DOMAIN ONLY PROTEIN 7"/>
    <property type="match status" value="1"/>
</dbReference>
<feature type="region of interest" description="Disordered" evidence="2">
    <location>
        <begin position="696"/>
        <end position="726"/>
    </location>
</feature>
<keyword evidence="5" id="KW-1185">Reference proteome</keyword>
<feature type="region of interest" description="Disordered" evidence="2">
    <location>
        <begin position="1062"/>
        <end position="1095"/>
    </location>
</feature>
<dbReference type="STRING" id="99883.ENSTNIP00000012304"/>
<feature type="domain" description="PDZ" evidence="3">
    <location>
        <begin position="958"/>
        <end position="1037"/>
    </location>
</feature>
<feature type="region of interest" description="Disordered" evidence="2">
    <location>
        <begin position="150"/>
        <end position="182"/>
    </location>
</feature>
<dbReference type="InParanoid" id="H3CVM0"/>
<dbReference type="HOGENOM" id="CLU_277024_0_0_1"/>
<feature type="compositionally biased region" description="Basic and acidic residues" evidence="2">
    <location>
        <begin position="93"/>
        <end position="106"/>
    </location>
</feature>
<dbReference type="CDD" id="cd00136">
    <property type="entry name" value="PDZ_canonical"/>
    <property type="match status" value="1"/>
</dbReference>
<reference evidence="4" key="2">
    <citation type="submission" date="2025-08" db="UniProtKB">
        <authorList>
            <consortium name="Ensembl"/>
        </authorList>
    </citation>
    <scope>IDENTIFICATION</scope>
</reference>
<feature type="region of interest" description="Disordered" evidence="2">
    <location>
        <begin position="93"/>
        <end position="118"/>
    </location>
</feature>
<evidence type="ECO:0000259" key="3">
    <source>
        <dbReference type="PROSITE" id="PS50106"/>
    </source>
</evidence>
<dbReference type="InterPro" id="IPR029978">
    <property type="entry name" value="LMO-7"/>
</dbReference>
<dbReference type="Gene3D" id="1.10.418.10">
    <property type="entry name" value="Calponin-like domain"/>
    <property type="match status" value="1"/>
</dbReference>
<reference evidence="4" key="3">
    <citation type="submission" date="2025-09" db="UniProtKB">
        <authorList>
            <consortium name="Ensembl"/>
        </authorList>
    </citation>
    <scope>IDENTIFICATION</scope>
</reference>
<keyword evidence="1" id="KW-0175">Coiled coil</keyword>
<organism evidence="4 5">
    <name type="scientific">Tetraodon nigroviridis</name>
    <name type="common">Spotted green pufferfish</name>
    <name type="synonym">Chelonodon nigroviridis</name>
    <dbReference type="NCBI Taxonomy" id="99883"/>
    <lineage>
        <taxon>Eukaryota</taxon>
        <taxon>Metazoa</taxon>
        <taxon>Chordata</taxon>
        <taxon>Craniata</taxon>
        <taxon>Vertebrata</taxon>
        <taxon>Euteleostomi</taxon>
        <taxon>Actinopterygii</taxon>
        <taxon>Neopterygii</taxon>
        <taxon>Teleostei</taxon>
        <taxon>Neoteleostei</taxon>
        <taxon>Acanthomorphata</taxon>
        <taxon>Eupercaria</taxon>
        <taxon>Tetraodontiformes</taxon>
        <taxon>Tetradontoidea</taxon>
        <taxon>Tetraodontidae</taxon>
        <taxon>Tetraodon</taxon>
    </lineage>
</organism>
<feature type="region of interest" description="Disordered" evidence="2">
    <location>
        <begin position="828"/>
        <end position="879"/>
    </location>
</feature>